<protein>
    <submittedName>
        <fullName evidence="1">Uncharacterized protein</fullName>
    </submittedName>
</protein>
<reference evidence="1" key="1">
    <citation type="journal article" date="2013" name="Nature">
        <title>Draft genome of the wheat A-genome progenitor Triticum urartu.</title>
        <authorList>
            <person name="Ling H.Q."/>
            <person name="Zhao S."/>
            <person name="Liu D."/>
            <person name="Wang J."/>
            <person name="Sun H."/>
            <person name="Zhang C."/>
            <person name="Fan H."/>
            <person name="Li D."/>
            <person name="Dong L."/>
            <person name="Tao Y."/>
            <person name="Gao C."/>
            <person name="Wu H."/>
            <person name="Li Y."/>
            <person name="Cui Y."/>
            <person name="Guo X."/>
            <person name="Zheng S."/>
            <person name="Wang B."/>
            <person name="Yu K."/>
            <person name="Liang Q."/>
            <person name="Yang W."/>
            <person name="Lou X."/>
            <person name="Chen J."/>
            <person name="Feng M."/>
            <person name="Jian J."/>
            <person name="Zhang X."/>
            <person name="Luo G."/>
            <person name="Jiang Y."/>
            <person name="Liu J."/>
            <person name="Wang Z."/>
            <person name="Sha Y."/>
            <person name="Zhang B."/>
            <person name="Wu H."/>
            <person name="Tang D."/>
            <person name="Shen Q."/>
            <person name="Xue P."/>
            <person name="Zou S."/>
            <person name="Wang X."/>
            <person name="Liu X."/>
            <person name="Wang F."/>
            <person name="Yang Y."/>
            <person name="An X."/>
            <person name="Dong Z."/>
            <person name="Zhang K."/>
            <person name="Zhang X."/>
            <person name="Luo M.C."/>
            <person name="Dvorak J."/>
            <person name="Tong Y."/>
            <person name="Wang J."/>
            <person name="Yang H."/>
            <person name="Li Z."/>
            <person name="Wang D."/>
            <person name="Zhang A."/>
            <person name="Wang J."/>
        </authorList>
    </citation>
    <scope>NUCLEOTIDE SEQUENCE</scope>
</reference>
<organism evidence="1">
    <name type="scientific">Triticum urartu</name>
    <name type="common">Red wild einkorn</name>
    <name type="synonym">Crithodium urartu</name>
    <dbReference type="NCBI Taxonomy" id="4572"/>
    <lineage>
        <taxon>Eukaryota</taxon>
        <taxon>Viridiplantae</taxon>
        <taxon>Streptophyta</taxon>
        <taxon>Embryophyta</taxon>
        <taxon>Tracheophyta</taxon>
        <taxon>Spermatophyta</taxon>
        <taxon>Magnoliopsida</taxon>
        <taxon>Liliopsida</taxon>
        <taxon>Poales</taxon>
        <taxon>Poaceae</taxon>
        <taxon>BOP clade</taxon>
        <taxon>Pooideae</taxon>
        <taxon>Triticodae</taxon>
        <taxon>Triticeae</taxon>
        <taxon>Triticinae</taxon>
        <taxon>Triticum</taxon>
    </lineage>
</organism>
<accession>M7Z4Y3</accession>
<dbReference type="OMA" id="VMSGRPH"/>
<dbReference type="EMBL" id="KD135367">
    <property type="protein sequence ID" value="EMS58208.1"/>
    <property type="molecule type" value="Genomic_DNA"/>
</dbReference>
<gene>
    <name evidence="1" type="ORF">TRIUR3_02272</name>
</gene>
<name>M7Z4Y3_TRIUA</name>
<dbReference type="AlphaFoldDB" id="M7Z4Y3"/>
<sequence>MELTGPLALGRGQNGGSGQAEVELGADESWDSGEALGGRRTDPGGLDDEEPVPGSRSAGRLNEQHRVAALELVAATVTSGRPHAQGRRCGAPDPKQGNGRRSDSSRLIGSRRRRGKTEVEEAYNHSIWW</sequence>
<proteinExistence type="predicted"/>
<evidence type="ECO:0000313" key="1">
    <source>
        <dbReference type="EMBL" id="EMS58208.1"/>
    </source>
</evidence>